<accession>A0AAD9LV78</accession>
<comment type="caution">
    <text evidence="2">The sequence shown here is derived from an EMBL/GenBank/DDBJ whole genome shotgun (WGS) entry which is preliminary data.</text>
</comment>
<keyword evidence="3" id="KW-1185">Reference proteome</keyword>
<dbReference type="AlphaFoldDB" id="A0AAD9LV78"/>
<evidence type="ECO:0000313" key="2">
    <source>
        <dbReference type="EMBL" id="KAK2022379.1"/>
    </source>
</evidence>
<feature type="region of interest" description="Disordered" evidence="1">
    <location>
        <begin position="326"/>
        <end position="382"/>
    </location>
</feature>
<organism evidence="2 3">
    <name type="scientific">Colletotrichum zoysiae</name>
    <dbReference type="NCBI Taxonomy" id="1216348"/>
    <lineage>
        <taxon>Eukaryota</taxon>
        <taxon>Fungi</taxon>
        <taxon>Dikarya</taxon>
        <taxon>Ascomycota</taxon>
        <taxon>Pezizomycotina</taxon>
        <taxon>Sordariomycetes</taxon>
        <taxon>Hypocreomycetidae</taxon>
        <taxon>Glomerellales</taxon>
        <taxon>Glomerellaceae</taxon>
        <taxon>Colletotrichum</taxon>
        <taxon>Colletotrichum graminicola species complex</taxon>
    </lineage>
</organism>
<name>A0AAD9LV78_9PEZI</name>
<sequence length="474" mass="52999">MQSGPEPRAAADNHHDGVDEVDRIGDDVQSVVSSELSDRSTSVAFSLAFRPATPSFENEPRELGLSARGWFSDFTDYDVITVHGLRDNHSTMWKSKSGAPFLQDGLFDGVSVRQLDFIYETHNSARVFGPDGIEVESRNLLRLYAEKRRSLLDALVEASQAVLPSDFEDVETWEQMREAMGQIAKLSTTIIFLGCPHKIESIDVLEDELHTLMSLPGPNIESGLIRKIKNIACQVDDTNYRFLESKLLARLVHSSIFNLPPLQDHLKPTEEKQMGNTALETDKSKPNENVVQDEAIVATAEEKPSFAVTGISQRKDNDLAVSNIDTNTKDVNENEHVEKPHPLEKADNHAGDASKQMKSASSAPDHGTSETIVNRHKDAEPSGVLVTATEDTCRQDEILRPALLTELPLVRGTPFSRYTSCMHNMFEIQSRLRQNDIDHAALVRGDEDIPESKKNWIATFRERFGPDYFSMLIF</sequence>
<evidence type="ECO:0000256" key="1">
    <source>
        <dbReference type="SAM" id="MobiDB-lite"/>
    </source>
</evidence>
<dbReference type="Proteomes" id="UP001232148">
    <property type="component" value="Unassembled WGS sequence"/>
</dbReference>
<feature type="region of interest" description="Disordered" evidence="1">
    <location>
        <begin position="1"/>
        <end position="21"/>
    </location>
</feature>
<gene>
    <name evidence="2" type="ORF">LX32DRAFT_602940</name>
</gene>
<feature type="compositionally biased region" description="Basic and acidic residues" evidence="1">
    <location>
        <begin position="9"/>
        <end position="21"/>
    </location>
</feature>
<dbReference type="EMBL" id="MU843046">
    <property type="protein sequence ID" value="KAK2022379.1"/>
    <property type="molecule type" value="Genomic_DNA"/>
</dbReference>
<protein>
    <submittedName>
        <fullName evidence="2">Uncharacterized protein</fullName>
    </submittedName>
</protein>
<reference evidence="2" key="1">
    <citation type="submission" date="2021-06" db="EMBL/GenBank/DDBJ databases">
        <title>Comparative genomics, transcriptomics and evolutionary studies reveal genomic signatures of adaptation to plant cell wall in hemibiotrophic fungi.</title>
        <authorList>
            <consortium name="DOE Joint Genome Institute"/>
            <person name="Baroncelli R."/>
            <person name="Diaz J.F."/>
            <person name="Benocci T."/>
            <person name="Peng M."/>
            <person name="Battaglia E."/>
            <person name="Haridas S."/>
            <person name="Andreopoulos W."/>
            <person name="Labutti K."/>
            <person name="Pangilinan J."/>
            <person name="Floch G.L."/>
            <person name="Makela M.R."/>
            <person name="Henrissat B."/>
            <person name="Grigoriev I.V."/>
            <person name="Crouch J.A."/>
            <person name="De Vries R.P."/>
            <person name="Sukno S.A."/>
            <person name="Thon M.R."/>
        </authorList>
    </citation>
    <scope>NUCLEOTIDE SEQUENCE</scope>
    <source>
        <strain evidence="2">MAFF235873</strain>
    </source>
</reference>
<evidence type="ECO:0000313" key="3">
    <source>
        <dbReference type="Proteomes" id="UP001232148"/>
    </source>
</evidence>
<feature type="compositionally biased region" description="Basic and acidic residues" evidence="1">
    <location>
        <begin position="327"/>
        <end position="352"/>
    </location>
</feature>
<proteinExistence type="predicted"/>